<accession>A0A7X2TCL5</accession>
<proteinExistence type="predicted"/>
<name>A0A7X2TCL5_9CLOT</name>
<evidence type="ECO:0000256" key="2">
    <source>
        <dbReference type="SAM" id="MobiDB-lite"/>
    </source>
</evidence>
<evidence type="ECO:0000313" key="4">
    <source>
        <dbReference type="Proteomes" id="UP000429958"/>
    </source>
</evidence>
<organism evidence="3 4">
    <name type="scientific">Clostridium porci</name>
    <dbReference type="NCBI Taxonomy" id="2605778"/>
    <lineage>
        <taxon>Bacteria</taxon>
        <taxon>Bacillati</taxon>
        <taxon>Bacillota</taxon>
        <taxon>Clostridia</taxon>
        <taxon>Eubacteriales</taxon>
        <taxon>Clostridiaceae</taxon>
        <taxon>Clostridium</taxon>
    </lineage>
</organism>
<evidence type="ECO:0000256" key="1">
    <source>
        <dbReference type="SAM" id="Coils"/>
    </source>
</evidence>
<keyword evidence="1" id="KW-0175">Coiled coil</keyword>
<evidence type="ECO:0000313" key="3">
    <source>
        <dbReference type="EMBL" id="MSS36997.1"/>
    </source>
</evidence>
<protein>
    <submittedName>
        <fullName evidence="3">Uncharacterized protein</fullName>
    </submittedName>
</protein>
<gene>
    <name evidence="3" type="ORF">FYJ39_10490</name>
</gene>
<sequence length="681" mass="76641">MDRRGEITVFLAMILVSVCALLCGLVESARTAGARCSQRMAVNASMDSLMSQYHRKLWREYRILGLEYEEAEGLEREMEGFLKGCLKGKNWYPMIIEGAQVRDLAALTEGNGRYMEQEILEYMKYGLAGVVWDALTEKEAESLLKSCKEGDSVSRISELYSVHTKEAVRLEHKLEDINVRLEAQTEEWERGRDCLEELDGDRFIAHARNIIKELENLPRLVDAYEKQADQLSGNLKESRKRFEEEQKELGEGIRAALEDEIRQYESYVSAGGERRKAIAELKVLSSARIQWIEGVMQDAEAVIEYVDGWEPEDEDDELEEELWEPVSSMWSEYGILSLGVEFGVKDKETEGILKKIRDLVSRGLMELVLPEGTVISGEKIELEAAPSKGRGAGKETDPKGGDQPAGSGFSGGDARGMFRSGSSDSRWISGVRSLVDRLLIGEYALRFFRTFEKEMPEDTLYELEYILQGKERDKDNLAGVLTLLTAVRQGLNLVHILSDSEKRQEARMLAMVIVGASGFMPLVPVVSFFIMTVWALGEALLDVRNLLNKEKVPLFKTREEWNLGLEGLLDIGRSNVLGDKEPAEAGGKGRGTDYKGYLRMLILAGYATEMVYRMMDVMQMNIRRSQPGFRLERCACMVDMEVKVSGKHVFLAAGLWKSQDGSGGLRYDTNMEVSGSYLEGK</sequence>
<dbReference type="InterPro" id="IPR043756">
    <property type="entry name" value="DUF5702"/>
</dbReference>
<feature type="coiled-coil region" evidence="1">
    <location>
        <begin position="221"/>
        <end position="248"/>
    </location>
</feature>
<dbReference type="EMBL" id="VUMD01000008">
    <property type="protein sequence ID" value="MSS36997.1"/>
    <property type="molecule type" value="Genomic_DNA"/>
</dbReference>
<dbReference type="Pfam" id="PF18960">
    <property type="entry name" value="DUF5702"/>
    <property type="match status" value="1"/>
</dbReference>
<dbReference type="AlphaFoldDB" id="A0A7X2TCL5"/>
<feature type="region of interest" description="Disordered" evidence="2">
    <location>
        <begin position="385"/>
        <end position="415"/>
    </location>
</feature>
<comment type="caution">
    <text evidence="3">The sequence shown here is derived from an EMBL/GenBank/DDBJ whole genome shotgun (WGS) entry which is preliminary data.</text>
</comment>
<dbReference type="Proteomes" id="UP000429958">
    <property type="component" value="Unassembled WGS sequence"/>
</dbReference>
<keyword evidence="4" id="KW-1185">Reference proteome</keyword>
<reference evidence="3 4" key="1">
    <citation type="submission" date="2019-08" db="EMBL/GenBank/DDBJ databases">
        <title>In-depth cultivation of the pig gut microbiome towards novel bacterial diversity and tailored functional studies.</title>
        <authorList>
            <person name="Wylensek D."/>
            <person name="Hitch T.C.A."/>
            <person name="Clavel T."/>
        </authorList>
    </citation>
    <scope>NUCLEOTIDE SEQUENCE [LARGE SCALE GENOMIC DNA]</scope>
    <source>
        <strain evidence="3 4">WCA-389-WT-23D1</strain>
    </source>
</reference>
<dbReference type="RefSeq" id="WP_154472434.1">
    <property type="nucleotide sequence ID" value="NZ_VUMD01000008.1"/>
</dbReference>